<evidence type="ECO:0000313" key="3">
    <source>
        <dbReference type="EMBL" id="WND02897.1"/>
    </source>
</evidence>
<keyword evidence="1" id="KW-0809">Transit peptide</keyword>
<dbReference type="RefSeq" id="WP_310798737.1">
    <property type="nucleotide sequence ID" value="NZ_CP123872.1"/>
</dbReference>
<evidence type="ECO:0000259" key="2">
    <source>
        <dbReference type="Pfam" id="PF25455"/>
    </source>
</evidence>
<dbReference type="InterPro" id="IPR027266">
    <property type="entry name" value="TrmE/GcvT-like"/>
</dbReference>
<dbReference type="PANTHER" id="PTHR22602">
    <property type="entry name" value="TRANSFERASE CAF17, MITOCHONDRIAL-RELATED"/>
    <property type="match status" value="1"/>
</dbReference>
<dbReference type="PANTHER" id="PTHR22602:SF0">
    <property type="entry name" value="TRANSFERASE CAF17, MITOCHONDRIAL-RELATED"/>
    <property type="match status" value="1"/>
</dbReference>
<dbReference type="GO" id="GO:0016226">
    <property type="term" value="P:iron-sulfur cluster assembly"/>
    <property type="evidence" value="ECO:0007669"/>
    <property type="project" value="TreeGrafter"/>
</dbReference>
<name>A0AA52ECI5_9PROT</name>
<dbReference type="Pfam" id="PF25455">
    <property type="entry name" value="Beta-barrel_CAF17_C"/>
    <property type="match status" value="1"/>
</dbReference>
<accession>A0AA52ECI5</accession>
<dbReference type="Proteomes" id="UP001268683">
    <property type="component" value="Chromosome"/>
</dbReference>
<dbReference type="InterPro" id="IPR017703">
    <property type="entry name" value="YgfZ/GCV_T_CS"/>
</dbReference>
<sequence>MTQALMLKNRGLLKLTGEERKSFLQGLVTSDMDRLTPQSPLYAAFLTPQGKYLFDFILYELDDAILVDCELSRAEDLWKRLMMFKLRAKVEIGNLSDESRIWALWGDDDIPYPTFTDPRHWKLGRRGIIPKGINLTLGDEIAHSLDPLKAEDYEVERLTLGIPEGSQDQEVDKYFWLECRAEANNGVSFTKGCYIGQEQTTRMKHRTTIKKSLLPVKHPGSVEANMEIVTETGKNAGTMKSVARQSGLAYVRLKYKEESLICNGVPIILL</sequence>
<protein>
    <recommendedName>
        <fullName evidence="2">CAF17 C-terminal domain-containing protein</fullName>
    </recommendedName>
</protein>
<gene>
    <name evidence="3" type="ORF">QGN29_00785</name>
</gene>
<evidence type="ECO:0000313" key="4">
    <source>
        <dbReference type="Proteomes" id="UP001268683"/>
    </source>
</evidence>
<dbReference type="PIRSF" id="PIRSF006487">
    <property type="entry name" value="GcvT"/>
    <property type="match status" value="1"/>
</dbReference>
<reference evidence="3" key="1">
    <citation type="submission" date="2023-04" db="EMBL/GenBank/DDBJ databases">
        <title>Complete genome sequence of Temperatibacter marinus.</title>
        <authorList>
            <person name="Rong J.-C."/>
            <person name="Yi M.-L."/>
            <person name="Zhao Q."/>
        </authorList>
    </citation>
    <scope>NUCLEOTIDE SEQUENCE</scope>
    <source>
        <strain evidence="3">NBRC 110045</strain>
    </source>
</reference>
<dbReference type="KEGG" id="tmk:QGN29_00785"/>
<keyword evidence="4" id="KW-1185">Reference proteome</keyword>
<dbReference type="Gene3D" id="3.30.1360.120">
    <property type="entry name" value="Probable tRNA modification gtpase trme, domain 1"/>
    <property type="match status" value="2"/>
</dbReference>
<dbReference type="NCBIfam" id="TIGR03317">
    <property type="entry name" value="ygfZ_signature"/>
    <property type="match status" value="1"/>
</dbReference>
<organism evidence="3 4">
    <name type="scientific">Temperatibacter marinus</name>
    <dbReference type="NCBI Taxonomy" id="1456591"/>
    <lineage>
        <taxon>Bacteria</taxon>
        <taxon>Pseudomonadati</taxon>
        <taxon>Pseudomonadota</taxon>
        <taxon>Alphaproteobacteria</taxon>
        <taxon>Kordiimonadales</taxon>
        <taxon>Temperatibacteraceae</taxon>
        <taxon>Temperatibacter</taxon>
    </lineage>
</organism>
<dbReference type="EMBL" id="CP123872">
    <property type="protein sequence ID" value="WND02897.1"/>
    <property type="molecule type" value="Genomic_DNA"/>
</dbReference>
<evidence type="ECO:0000256" key="1">
    <source>
        <dbReference type="ARBA" id="ARBA00022946"/>
    </source>
</evidence>
<proteinExistence type="predicted"/>
<feature type="domain" description="CAF17 C-terminal" evidence="2">
    <location>
        <begin position="210"/>
        <end position="267"/>
    </location>
</feature>
<dbReference type="InterPro" id="IPR045179">
    <property type="entry name" value="YgfZ/GcvT"/>
</dbReference>
<dbReference type="AlphaFoldDB" id="A0AA52ECI5"/>
<dbReference type="SUPFAM" id="SSF103025">
    <property type="entry name" value="Folate-binding domain"/>
    <property type="match status" value="1"/>
</dbReference>
<dbReference type="InterPro" id="IPR057460">
    <property type="entry name" value="CAF17_C"/>
</dbReference>